<dbReference type="AlphaFoldDB" id="A0A1V2JMM1"/>
<dbReference type="EMBL" id="MNPV01000002">
    <property type="protein sequence ID" value="ONH46365.1"/>
    <property type="molecule type" value="Genomic_DNA"/>
</dbReference>
<dbReference type="RefSeq" id="WP_071496672.1">
    <property type="nucleotide sequence ID" value="NZ_LT629702.1"/>
</dbReference>
<sequence length="322" mass="34360">MTAVGKILLTGATGFVGAALLTQLLKRTESSVVVACRTDIPALDVQCRVHNLGSFDAETSWDDALVDIDCVVHVAGRAHVFEKEANALELFRQANTHATLNLARQSAASGVKRFVFISSIGVNGAFTTDTPFSENSVPSPCTDYAISKFEAEIGLMEIARTTQMEVVIIRPPLVYAAHAPGNFWRLLKLVATGVPLPFGLVRNSRSLIALENLVDLIMVCTYHPAAANQVFLASDGEDLSTGQLITCLAQGMGRGGMLLPVPVTLLRVLATLVRKQGIFTQLCGSLQIDSSKAVKVLGWTRPLSARAALASAGKEFIGRTVV</sequence>
<dbReference type="GeneID" id="57378456"/>
<dbReference type="Gene3D" id="3.40.50.720">
    <property type="entry name" value="NAD(P)-binding Rossmann-like Domain"/>
    <property type="match status" value="1"/>
</dbReference>
<comment type="similarity">
    <text evidence="2">Belongs to the NAD(P)-dependent epimerase/dehydratase family.</text>
</comment>
<evidence type="ECO:0000256" key="2">
    <source>
        <dbReference type="ARBA" id="ARBA00007637"/>
    </source>
</evidence>
<keyword evidence="6" id="KW-1185">Reference proteome</keyword>
<feature type="domain" description="NAD-dependent epimerase/dehydratase" evidence="3">
    <location>
        <begin position="7"/>
        <end position="225"/>
    </location>
</feature>
<gene>
    <name evidence="5" type="ORF">BLL37_05735</name>
    <name evidence="4" type="ORF">BLL37_22310</name>
</gene>
<evidence type="ECO:0000313" key="6">
    <source>
        <dbReference type="Proteomes" id="UP000188559"/>
    </source>
</evidence>
<proteinExistence type="inferred from homology"/>
<evidence type="ECO:0000256" key="1">
    <source>
        <dbReference type="ARBA" id="ARBA00005125"/>
    </source>
</evidence>
<dbReference type="Proteomes" id="UP000188559">
    <property type="component" value="Unassembled WGS sequence"/>
</dbReference>
<comment type="pathway">
    <text evidence="1">Bacterial outer membrane biogenesis; LPS O-antigen biosynthesis.</text>
</comment>
<protein>
    <submittedName>
        <fullName evidence="5">NAD-dependent dehydratase</fullName>
    </submittedName>
</protein>
<comment type="caution">
    <text evidence="5">The sequence shown here is derived from an EMBL/GenBank/DDBJ whole genome shotgun (WGS) entry which is preliminary data.</text>
</comment>
<dbReference type="OrthoDB" id="9801056at2"/>
<name>A0A1V2JMM1_PSEAZ</name>
<dbReference type="PANTHER" id="PTHR43000">
    <property type="entry name" value="DTDP-D-GLUCOSE 4,6-DEHYDRATASE-RELATED"/>
    <property type="match status" value="1"/>
</dbReference>
<evidence type="ECO:0000313" key="4">
    <source>
        <dbReference type="EMBL" id="ONH43216.1"/>
    </source>
</evidence>
<dbReference type="EMBL" id="MNPV01000006">
    <property type="protein sequence ID" value="ONH43216.1"/>
    <property type="molecule type" value="Genomic_DNA"/>
</dbReference>
<dbReference type="SUPFAM" id="SSF51735">
    <property type="entry name" value="NAD(P)-binding Rossmann-fold domains"/>
    <property type="match status" value="1"/>
</dbReference>
<accession>A0A1V2JMM1</accession>
<evidence type="ECO:0000259" key="3">
    <source>
        <dbReference type="Pfam" id="PF01370"/>
    </source>
</evidence>
<evidence type="ECO:0000313" key="5">
    <source>
        <dbReference type="EMBL" id="ONH46365.1"/>
    </source>
</evidence>
<reference evidence="5 6" key="1">
    <citation type="submission" date="2016-10" db="EMBL/GenBank/DDBJ databases">
        <title>Pseudomonas lactis sp. nov. and Pseudomonas paralactis sp. nov., isolated from bovine raw milk.</title>
        <authorList>
            <person name="Von Neubeck M."/>
            <person name="Huptas C."/>
            <person name="Glueck C."/>
            <person name="Krewinkel M."/>
            <person name="Stoeckel M."/>
            <person name="Stressler T."/>
            <person name="Fischer L."/>
            <person name="Hinrichs J."/>
            <person name="Scherer S."/>
            <person name="Wenning M."/>
        </authorList>
    </citation>
    <scope>NUCLEOTIDE SEQUENCE [LARGE SCALE GENOMIC DNA]</scope>
    <source>
        <strain evidence="5 6">DSM 18862</strain>
    </source>
</reference>
<dbReference type="InterPro" id="IPR001509">
    <property type="entry name" value="Epimerase_deHydtase"/>
</dbReference>
<dbReference type="InterPro" id="IPR036291">
    <property type="entry name" value="NAD(P)-bd_dom_sf"/>
</dbReference>
<dbReference type="Pfam" id="PF01370">
    <property type="entry name" value="Epimerase"/>
    <property type="match status" value="1"/>
</dbReference>
<organism evidence="5 6">
    <name type="scientific">Pseudomonas azotoformans</name>
    <dbReference type="NCBI Taxonomy" id="47878"/>
    <lineage>
        <taxon>Bacteria</taxon>
        <taxon>Pseudomonadati</taxon>
        <taxon>Pseudomonadota</taxon>
        <taxon>Gammaproteobacteria</taxon>
        <taxon>Pseudomonadales</taxon>
        <taxon>Pseudomonadaceae</taxon>
        <taxon>Pseudomonas</taxon>
    </lineage>
</organism>